<accession>A0AAY4DIR8</accession>
<dbReference type="Gene3D" id="2.60.120.920">
    <property type="match status" value="1"/>
</dbReference>
<keyword evidence="4" id="KW-1133">Transmembrane helix</keyword>
<keyword evidence="6" id="KW-0393">Immunoglobulin domain</keyword>
<reference evidence="10 11" key="1">
    <citation type="submission" date="2020-06" db="EMBL/GenBank/DDBJ databases">
        <authorList>
            <consortium name="Wellcome Sanger Institute Data Sharing"/>
        </authorList>
    </citation>
    <scope>NUCLEOTIDE SEQUENCE [LARGE SCALE GENOMIC DNA]</scope>
</reference>
<feature type="region of interest" description="Disordered" evidence="7">
    <location>
        <begin position="472"/>
        <end position="494"/>
    </location>
</feature>
<feature type="domain" description="Ig-like" evidence="9">
    <location>
        <begin position="148"/>
        <end position="233"/>
    </location>
</feature>
<dbReference type="InterPro" id="IPR013106">
    <property type="entry name" value="Ig_V-set"/>
</dbReference>
<evidence type="ECO:0000256" key="1">
    <source>
        <dbReference type="ARBA" id="ARBA00004479"/>
    </source>
</evidence>
<dbReference type="SUPFAM" id="SSF48726">
    <property type="entry name" value="Immunoglobulin"/>
    <property type="match status" value="2"/>
</dbReference>
<keyword evidence="11" id="KW-1185">Reference proteome</keyword>
<dbReference type="InterPro" id="IPR050504">
    <property type="entry name" value="IgSF_BTN/MOG"/>
</dbReference>
<name>A0AAY4DIR8_9TELE</name>
<proteinExistence type="predicted"/>
<dbReference type="GO" id="GO:0050852">
    <property type="term" value="P:T cell receptor signaling pathway"/>
    <property type="evidence" value="ECO:0007669"/>
    <property type="project" value="TreeGrafter"/>
</dbReference>
<dbReference type="PANTHER" id="PTHR24100:SF149">
    <property type="entry name" value="BG-LIKE ANTIGEN 1-RELATED"/>
    <property type="match status" value="1"/>
</dbReference>
<evidence type="ECO:0000256" key="6">
    <source>
        <dbReference type="ARBA" id="ARBA00023319"/>
    </source>
</evidence>
<keyword evidence="5" id="KW-0472">Membrane</keyword>
<dbReference type="InterPro" id="IPR013320">
    <property type="entry name" value="ConA-like_dom_sf"/>
</dbReference>
<evidence type="ECO:0000256" key="7">
    <source>
        <dbReference type="SAM" id="MobiDB-lite"/>
    </source>
</evidence>
<dbReference type="SMART" id="SM00589">
    <property type="entry name" value="PRY"/>
    <property type="match status" value="1"/>
</dbReference>
<dbReference type="Pfam" id="PF00622">
    <property type="entry name" value="SPRY"/>
    <property type="match status" value="1"/>
</dbReference>
<comment type="subcellular location">
    <subcellularLocation>
        <location evidence="1">Membrane</location>
        <topology evidence="1">Single-pass type I membrane protein</topology>
    </subcellularLocation>
</comment>
<evidence type="ECO:0000259" key="8">
    <source>
        <dbReference type="PROSITE" id="PS50188"/>
    </source>
</evidence>
<dbReference type="FunFam" id="2.60.40.10:FF:000088">
    <property type="entry name" value="Butyrophilin subfamily 1 member A1"/>
    <property type="match status" value="1"/>
</dbReference>
<dbReference type="InterPro" id="IPR007110">
    <property type="entry name" value="Ig-like_dom"/>
</dbReference>
<dbReference type="InterPro" id="IPR003879">
    <property type="entry name" value="Butyrophylin_SPRY"/>
</dbReference>
<dbReference type="InterPro" id="IPR043136">
    <property type="entry name" value="B30.2/SPRY_sf"/>
</dbReference>
<evidence type="ECO:0000313" key="11">
    <source>
        <dbReference type="Proteomes" id="UP000694580"/>
    </source>
</evidence>
<evidence type="ECO:0008006" key="12">
    <source>
        <dbReference type="Google" id="ProtNLM"/>
    </source>
</evidence>
<dbReference type="Pfam" id="PF13765">
    <property type="entry name" value="PRY"/>
    <property type="match status" value="1"/>
</dbReference>
<dbReference type="Gene3D" id="2.60.40.10">
    <property type="entry name" value="Immunoglobulins"/>
    <property type="match status" value="2"/>
</dbReference>
<dbReference type="Proteomes" id="UP000694580">
    <property type="component" value="Chromosome 1"/>
</dbReference>
<evidence type="ECO:0000256" key="4">
    <source>
        <dbReference type="ARBA" id="ARBA00022989"/>
    </source>
</evidence>
<keyword evidence="2" id="KW-0812">Transmembrane</keyword>
<dbReference type="Pfam" id="PF22705">
    <property type="entry name" value="C2-set_3"/>
    <property type="match status" value="1"/>
</dbReference>
<reference evidence="10" key="3">
    <citation type="submission" date="2025-09" db="UniProtKB">
        <authorList>
            <consortium name="Ensembl"/>
        </authorList>
    </citation>
    <scope>IDENTIFICATION</scope>
</reference>
<dbReference type="Ensembl" id="ENSDCDT00010054282.1">
    <property type="protein sequence ID" value="ENSDCDP00010044191.1"/>
    <property type="gene ID" value="ENSDCDG00010027394.1"/>
</dbReference>
<dbReference type="PRINTS" id="PR01407">
    <property type="entry name" value="BUTYPHLNCDUF"/>
</dbReference>
<dbReference type="PROSITE" id="PS50835">
    <property type="entry name" value="IG_LIKE"/>
    <property type="match status" value="1"/>
</dbReference>
<evidence type="ECO:0000259" key="9">
    <source>
        <dbReference type="PROSITE" id="PS50835"/>
    </source>
</evidence>
<dbReference type="InterPro" id="IPR003877">
    <property type="entry name" value="SPRY_dom"/>
</dbReference>
<feature type="domain" description="B30.2/SPRY" evidence="8">
    <location>
        <begin position="272"/>
        <end position="472"/>
    </location>
</feature>
<reference evidence="10" key="2">
    <citation type="submission" date="2025-08" db="UniProtKB">
        <authorList>
            <consortium name="Ensembl"/>
        </authorList>
    </citation>
    <scope>IDENTIFICATION</scope>
</reference>
<dbReference type="SUPFAM" id="SSF49899">
    <property type="entry name" value="Concanavalin A-like lectins/glucanases"/>
    <property type="match status" value="1"/>
</dbReference>
<organism evidence="10 11">
    <name type="scientific">Denticeps clupeoides</name>
    <name type="common">denticle herring</name>
    <dbReference type="NCBI Taxonomy" id="299321"/>
    <lineage>
        <taxon>Eukaryota</taxon>
        <taxon>Metazoa</taxon>
        <taxon>Chordata</taxon>
        <taxon>Craniata</taxon>
        <taxon>Vertebrata</taxon>
        <taxon>Euteleostomi</taxon>
        <taxon>Actinopterygii</taxon>
        <taxon>Neopterygii</taxon>
        <taxon>Teleostei</taxon>
        <taxon>Clupei</taxon>
        <taxon>Clupeiformes</taxon>
        <taxon>Denticipitoidei</taxon>
        <taxon>Denticipitidae</taxon>
        <taxon>Denticeps</taxon>
    </lineage>
</organism>
<dbReference type="Pfam" id="PF07686">
    <property type="entry name" value="V-set"/>
    <property type="match status" value="1"/>
</dbReference>
<dbReference type="InterPro" id="IPR013783">
    <property type="entry name" value="Ig-like_fold"/>
</dbReference>
<dbReference type="InterPro" id="IPR001870">
    <property type="entry name" value="B30.2/SPRY"/>
</dbReference>
<dbReference type="PANTHER" id="PTHR24100">
    <property type="entry name" value="BUTYROPHILIN"/>
    <property type="match status" value="1"/>
</dbReference>
<dbReference type="InterPro" id="IPR053896">
    <property type="entry name" value="BTN3A2-like_Ig-C"/>
</dbReference>
<protein>
    <recommendedName>
        <fullName evidence="12">Butyrophilin subfamily 1 member A1-like</fullName>
    </recommendedName>
</protein>
<evidence type="ECO:0000256" key="2">
    <source>
        <dbReference type="ARBA" id="ARBA00022692"/>
    </source>
</evidence>
<dbReference type="PROSITE" id="PS50188">
    <property type="entry name" value="B302_SPRY"/>
    <property type="match status" value="1"/>
</dbReference>
<dbReference type="GO" id="GO:0005102">
    <property type="term" value="F:signaling receptor binding"/>
    <property type="evidence" value="ECO:0007669"/>
    <property type="project" value="TreeGrafter"/>
</dbReference>
<dbReference type="InterPro" id="IPR006574">
    <property type="entry name" value="PRY"/>
</dbReference>
<dbReference type="SMART" id="SM00449">
    <property type="entry name" value="SPRY"/>
    <property type="match status" value="1"/>
</dbReference>
<evidence type="ECO:0000256" key="3">
    <source>
        <dbReference type="ARBA" id="ARBA00022729"/>
    </source>
</evidence>
<evidence type="ECO:0000313" key="10">
    <source>
        <dbReference type="Ensembl" id="ENSDCDP00010044191.1"/>
    </source>
</evidence>
<keyword evidence="3" id="KW-0732">Signal</keyword>
<sequence>MNTCGVISGLIDMKCFTYFIAESFSVASENVTVRSGQSVVLPCWLSPAADAQAMEVRWYRPEQYSRPVLLYREQKILTSSQPERFRNRAALGSPGGLKRGNVSLRIDNVTAVTFDLNESNEFIKHGSPWSKPLQLHTCFSGSPVLGSPLVLSVMKVRGDLVKVTCSSSGWYPEPQLLWSSDEKNGVAPEELHSSRGPEGLFSVQSSVLLSPSDGPSVSCSVSLPGSKDGKEASVLLRAEAEAGTEWVACNSLVEMKFHSRICLLCFTIFLLDDQNYSRHLHLQHLPDPPIQMNIKLNRATAHHHVVVSEDRKYLRDSEKTGDNTEMGRFHHHTCVLGEPGFSSGCKYWEVVLKQENIDVKAAWWVGLASGSADRSTEAPLTPSGGFWYLSSDGSNGYHVNLDPTFPVSLSTRPGTLGVLVEYEKGRLTFYDVGEKKPILTLVTAFTGDVFPLFNPGTGDSGSVHIPDMIPPSVEAEEQPLLNTDTLNTENETEA</sequence>
<dbReference type="AlphaFoldDB" id="A0AAY4DIR8"/>
<dbReference type="InterPro" id="IPR036179">
    <property type="entry name" value="Ig-like_dom_sf"/>
</dbReference>
<dbReference type="GO" id="GO:0009897">
    <property type="term" value="C:external side of plasma membrane"/>
    <property type="evidence" value="ECO:0007669"/>
    <property type="project" value="TreeGrafter"/>
</dbReference>
<dbReference type="GeneTree" id="ENSGT01120000271914"/>
<dbReference type="GO" id="GO:0001817">
    <property type="term" value="P:regulation of cytokine production"/>
    <property type="evidence" value="ECO:0007669"/>
    <property type="project" value="TreeGrafter"/>
</dbReference>
<feature type="compositionally biased region" description="Low complexity" evidence="7">
    <location>
        <begin position="480"/>
        <end position="494"/>
    </location>
</feature>
<evidence type="ECO:0000256" key="5">
    <source>
        <dbReference type="ARBA" id="ARBA00023136"/>
    </source>
</evidence>